<reference evidence="2" key="1">
    <citation type="submission" date="2020-04" db="EMBL/GenBank/DDBJ databases">
        <authorList>
            <person name="Alioto T."/>
            <person name="Alioto T."/>
            <person name="Gomez Garrido J."/>
        </authorList>
    </citation>
    <scope>NUCLEOTIDE SEQUENCE</scope>
    <source>
        <strain evidence="2">A484AB</strain>
    </source>
</reference>
<feature type="region of interest" description="Disordered" evidence="1">
    <location>
        <begin position="103"/>
        <end position="162"/>
    </location>
</feature>
<accession>A0A6S7L5R8</accession>
<dbReference type="Proteomes" id="UP001152795">
    <property type="component" value="Unassembled WGS sequence"/>
</dbReference>
<name>A0A6S7L5R8_PARCT</name>
<feature type="compositionally biased region" description="Basic and acidic residues" evidence="1">
    <location>
        <begin position="17"/>
        <end position="35"/>
    </location>
</feature>
<keyword evidence="3" id="KW-1185">Reference proteome</keyword>
<proteinExistence type="predicted"/>
<feature type="compositionally biased region" description="Basic and acidic residues" evidence="1">
    <location>
        <begin position="120"/>
        <end position="152"/>
    </location>
</feature>
<comment type="caution">
    <text evidence="2">The sequence shown here is derived from an EMBL/GenBank/DDBJ whole genome shotgun (WGS) entry which is preliminary data.</text>
</comment>
<sequence length="162" mass="18428">MAARANENYVHVQSELEQMRKDLNETQTKVTHDKLEHENRLRELIAAKKKMDLFCPDSVRVEENTNMIAERECCSTTGSKNDEKSKSDTHGIEAGGFLETFKDLGGKTVQPTRLKKNKKRETDDERTSSIDKMSKSEARGIEPGDYKEKFKEFGATAVEPTQ</sequence>
<feature type="region of interest" description="Disordered" evidence="1">
    <location>
        <begin position="1"/>
        <end position="35"/>
    </location>
</feature>
<protein>
    <submittedName>
        <fullName evidence="2">Uncharacterized protein</fullName>
    </submittedName>
</protein>
<gene>
    <name evidence="2" type="ORF">PACLA_8A074146</name>
</gene>
<feature type="non-terminal residue" evidence="2">
    <location>
        <position position="1"/>
    </location>
</feature>
<organism evidence="2 3">
    <name type="scientific">Paramuricea clavata</name>
    <name type="common">Red gorgonian</name>
    <name type="synonym">Violescent sea-whip</name>
    <dbReference type="NCBI Taxonomy" id="317549"/>
    <lineage>
        <taxon>Eukaryota</taxon>
        <taxon>Metazoa</taxon>
        <taxon>Cnidaria</taxon>
        <taxon>Anthozoa</taxon>
        <taxon>Octocorallia</taxon>
        <taxon>Malacalcyonacea</taxon>
        <taxon>Plexauridae</taxon>
        <taxon>Paramuricea</taxon>
    </lineage>
</organism>
<evidence type="ECO:0000313" key="2">
    <source>
        <dbReference type="EMBL" id="CAB4034713.1"/>
    </source>
</evidence>
<evidence type="ECO:0000313" key="3">
    <source>
        <dbReference type="Proteomes" id="UP001152795"/>
    </source>
</evidence>
<dbReference type="EMBL" id="CACRXK020020358">
    <property type="protein sequence ID" value="CAB4034713.1"/>
    <property type="molecule type" value="Genomic_DNA"/>
</dbReference>
<evidence type="ECO:0000256" key="1">
    <source>
        <dbReference type="SAM" id="MobiDB-lite"/>
    </source>
</evidence>
<dbReference type="AlphaFoldDB" id="A0A6S7L5R8"/>